<dbReference type="PANTHER" id="PTHR11717">
    <property type="entry name" value="LOW MOLECULAR WEIGHT PROTEIN TYROSINE PHOSPHATASE"/>
    <property type="match status" value="1"/>
</dbReference>
<evidence type="ECO:0000256" key="2">
    <source>
        <dbReference type="ARBA" id="ARBA00022801"/>
    </source>
</evidence>
<evidence type="ECO:0000313" key="8">
    <source>
        <dbReference type="Proteomes" id="UP000490386"/>
    </source>
</evidence>
<feature type="active site" description="Nucleophile" evidence="4">
    <location>
        <position position="9"/>
    </location>
</feature>
<sequence>MSFRILTVCTGNICRSPLAEQLLRDGLKDLPGVTVESAGTGALVGSGMPQQALALAAQYGVTDAEAHISRQLTEDIARSAGLVLALSRDHRQRIVELAPSVVRRTFTLREFAHIASQVTAEDLEETYEAPGASSSSRRSRREALDSTSDGAAGGASDQDIAAAALAAAVGAAAPLRGVVPPLENASDYDVVDPFRRSDETYQRSGRELVPAAETIVAYLEGVVDWARARTS</sequence>
<name>A0A7J5B4Y6_9MICO</name>
<dbReference type="OrthoDB" id="9784339at2"/>
<dbReference type="SMART" id="SM00226">
    <property type="entry name" value="LMWPc"/>
    <property type="match status" value="1"/>
</dbReference>
<feature type="compositionally biased region" description="Low complexity" evidence="5">
    <location>
        <begin position="145"/>
        <end position="155"/>
    </location>
</feature>
<dbReference type="RefSeq" id="WP_151422218.1">
    <property type="nucleotide sequence ID" value="NZ_WBJX01000001.1"/>
</dbReference>
<keyword evidence="8" id="KW-1185">Reference proteome</keyword>
<evidence type="ECO:0000259" key="6">
    <source>
        <dbReference type="SMART" id="SM00226"/>
    </source>
</evidence>
<feature type="active site" evidence="4">
    <location>
        <position position="15"/>
    </location>
</feature>
<gene>
    <name evidence="7" type="ORF">F8O03_02345</name>
</gene>
<accession>A0A7J5B4Y6</accession>
<dbReference type="InterPro" id="IPR017867">
    <property type="entry name" value="Tyr_phospatase_low_mol_wt"/>
</dbReference>
<keyword evidence="3" id="KW-0904">Protein phosphatase</keyword>
<dbReference type="InterPro" id="IPR050438">
    <property type="entry name" value="LMW_PTPase"/>
</dbReference>
<dbReference type="Pfam" id="PF01451">
    <property type="entry name" value="LMWPc"/>
    <property type="match status" value="1"/>
</dbReference>
<evidence type="ECO:0000256" key="4">
    <source>
        <dbReference type="PIRSR" id="PIRSR617867-1"/>
    </source>
</evidence>
<protein>
    <submittedName>
        <fullName evidence="7">Low molecular weight phosphatase family protein</fullName>
    </submittedName>
</protein>
<evidence type="ECO:0000256" key="3">
    <source>
        <dbReference type="ARBA" id="ARBA00022912"/>
    </source>
</evidence>
<evidence type="ECO:0000256" key="5">
    <source>
        <dbReference type="SAM" id="MobiDB-lite"/>
    </source>
</evidence>
<dbReference type="AlphaFoldDB" id="A0A7J5B4Y6"/>
<dbReference type="GO" id="GO:0004725">
    <property type="term" value="F:protein tyrosine phosphatase activity"/>
    <property type="evidence" value="ECO:0007669"/>
    <property type="project" value="InterPro"/>
</dbReference>
<dbReference type="PRINTS" id="PR00719">
    <property type="entry name" value="LMWPTPASE"/>
</dbReference>
<feature type="region of interest" description="Disordered" evidence="5">
    <location>
        <begin position="123"/>
        <end position="155"/>
    </location>
</feature>
<evidence type="ECO:0000256" key="1">
    <source>
        <dbReference type="ARBA" id="ARBA00011063"/>
    </source>
</evidence>
<dbReference type="PANTHER" id="PTHR11717:SF31">
    <property type="entry name" value="LOW MOLECULAR WEIGHT PROTEIN-TYROSINE-PHOSPHATASE ETP-RELATED"/>
    <property type="match status" value="1"/>
</dbReference>
<feature type="domain" description="Phosphotyrosine protein phosphatase I" evidence="6">
    <location>
        <begin position="3"/>
        <end position="128"/>
    </location>
</feature>
<dbReference type="InterPro" id="IPR036196">
    <property type="entry name" value="Ptyr_pPase_sf"/>
</dbReference>
<evidence type="ECO:0000313" key="7">
    <source>
        <dbReference type="EMBL" id="KAB1639202.1"/>
    </source>
</evidence>
<comment type="caution">
    <text evidence="7">The sequence shown here is derived from an EMBL/GenBank/DDBJ whole genome shotgun (WGS) entry which is preliminary data.</text>
</comment>
<dbReference type="InterPro" id="IPR023485">
    <property type="entry name" value="Ptyr_pPase"/>
</dbReference>
<dbReference type="Gene3D" id="3.40.50.2300">
    <property type="match status" value="1"/>
</dbReference>
<organism evidence="7 8">
    <name type="scientific">Pseudoclavibacter terrae</name>
    <dbReference type="NCBI Taxonomy" id="1530195"/>
    <lineage>
        <taxon>Bacteria</taxon>
        <taxon>Bacillati</taxon>
        <taxon>Actinomycetota</taxon>
        <taxon>Actinomycetes</taxon>
        <taxon>Micrococcales</taxon>
        <taxon>Microbacteriaceae</taxon>
        <taxon>Pseudoclavibacter</taxon>
    </lineage>
</organism>
<proteinExistence type="inferred from homology"/>
<reference evidence="7 8" key="1">
    <citation type="submission" date="2019-09" db="EMBL/GenBank/DDBJ databases">
        <title>Phylogeny of genus Pseudoclavibacter and closely related genus.</title>
        <authorList>
            <person name="Li Y."/>
        </authorList>
    </citation>
    <scope>NUCLEOTIDE SEQUENCE [LARGE SCALE GENOMIC DNA]</scope>
    <source>
        <strain evidence="7 8">THG-MD12</strain>
    </source>
</reference>
<dbReference type="Proteomes" id="UP000490386">
    <property type="component" value="Unassembled WGS sequence"/>
</dbReference>
<comment type="similarity">
    <text evidence="1">Belongs to the low molecular weight phosphotyrosine protein phosphatase family.</text>
</comment>
<keyword evidence="2" id="KW-0378">Hydrolase</keyword>
<dbReference type="EMBL" id="WBJX01000001">
    <property type="protein sequence ID" value="KAB1639202.1"/>
    <property type="molecule type" value="Genomic_DNA"/>
</dbReference>
<dbReference type="SUPFAM" id="SSF52788">
    <property type="entry name" value="Phosphotyrosine protein phosphatases I"/>
    <property type="match status" value="1"/>
</dbReference>